<evidence type="ECO:0000256" key="1">
    <source>
        <dbReference type="ARBA" id="ARBA00006817"/>
    </source>
</evidence>
<evidence type="ECO:0000313" key="3">
    <source>
        <dbReference type="EMBL" id="RDW17150.1"/>
    </source>
</evidence>
<accession>A0A3D8PM37</accession>
<dbReference type="EMBL" id="PIOC01000021">
    <property type="protein sequence ID" value="RDW17150.1"/>
    <property type="molecule type" value="Genomic_DNA"/>
</dbReference>
<dbReference type="InterPro" id="IPR023393">
    <property type="entry name" value="START-like_dom_sf"/>
</dbReference>
<name>A0A3D8PM37_9BACI</name>
<evidence type="ECO:0000259" key="2">
    <source>
        <dbReference type="Pfam" id="PF08327"/>
    </source>
</evidence>
<comment type="similarity">
    <text evidence="1">Belongs to the AHA1 family.</text>
</comment>
<gene>
    <name evidence="3" type="ORF">CWR48_14590</name>
</gene>
<sequence length="168" mass="19547">MIKKEAIILTAQIENVNGVPSAIYTRQINHSVVDVWSYLTENGKLKQWFSELEIITLQNNGKIRFHFGDGSYESIAITEVVENKVFAFTWPPKNSVRFELEENDQGCKLVFIEYLHEITDHTAKDLTGWHVCLDVIETLLDGKTIEDRQSYWQERLPQYQDLLREASI</sequence>
<feature type="domain" description="Activator of Hsp90 ATPase homologue 1/2-like C-terminal" evidence="2">
    <location>
        <begin position="31"/>
        <end position="140"/>
    </location>
</feature>
<dbReference type="OrthoDB" id="9803476at2"/>
<dbReference type="SUPFAM" id="SSF55961">
    <property type="entry name" value="Bet v1-like"/>
    <property type="match status" value="1"/>
</dbReference>
<proteinExistence type="inferred from homology"/>
<dbReference type="AlphaFoldDB" id="A0A3D8PM37"/>
<keyword evidence="4" id="KW-1185">Reference proteome</keyword>
<reference evidence="4" key="1">
    <citation type="submission" date="2017-11" db="EMBL/GenBank/DDBJ databases">
        <authorList>
            <person name="Zhu W."/>
        </authorList>
    </citation>
    <scope>NUCLEOTIDE SEQUENCE [LARGE SCALE GENOMIC DNA]</scope>
    <source>
        <strain evidence="4">CAU 1183</strain>
    </source>
</reference>
<dbReference type="Pfam" id="PF08327">
    <property type="entry name" value="AHSA1"/>
    <property type="match status" value="1"/>
</dbReference>
<organism evidence="3 4">
    <name type="scientific">Oceanobacillus arenosus</name>
    <dbReference type="NCBI Taxonomy" id="1229153"/>
    <lineage>
        <taxon>Bacteria</taxon>
        <taxon>Bacillati</taxon>
        <taxon>Bacillota</taxon>
        <taxon>Bacilli</taxon>
        <taxon>Bacillales</taxon>
        <taxon>Bacillaceae</taxon>
        <taxon>Oceanobacillus</taxon>
    </lineage>
</organism>
<dbReference type="Proteomes" id="UP000257143">
    <property type="component" value="Unassembled WGS sequence"/>
</dbReference>
<evidence type="ECO:0000313" key="4">
    <source>
        <dbReference type="Proteomes" id="UP000257143"/>
    </source>
</evidence>
<dbReference type="InterPro" id="IPR013538">
    <property type="entry name" value="ASHA1/2-like_C"/>
</dbReference>
<dbReference type="Gene3D" id="3.30.530.20">
    <property type="match status" value="1"/>
</dbReference>
<protein>
    <submittedName>
        <fullName evidence="3">Activator of Hsp90 ATPase 1 family protein</fullName>
    </submittedName>
</protein>
<dbReference type="CDD" id="cd08899">
    <property type="entry name" value="SRPBCC_CalC_Aha1-like_6"/>
    <property type="match status" value="1"/>
</dbReference>
<comment type="caution">
    <text evidence="3">The sequence shown here is derived from an EMBL/GenBank/DDBJ whole genome shotgun (WGS) entry which is preliminary data.</text>
</comment>